<proteinExistence type="predicted"/>
<sequence length="101" mass="10889">MPSHNVLHAETNGGGGASLAPPLSDRHDDARKVFPVAVFVESNHQQTVGRARRDASARLAAASSAPICLTAEVEEGSKERFPLWFPLSYDTSPPHSQQRLS</sequence>
<dbReference type="AlphaFoldDB" id="A0A4Z2EX45"/>
<organism evidence="2 3">
    <name type="scientific">Liparis tanakae</name>
    <name type="common">Tanaka's snailfish</name>
    <dbReference type="NCBI Taxonomy" id="230148"/>
    <lineage>
        <taxon>Eukaryota</taxon>
        <taxon>Metazoa</taxon>
        <taxon>Chordata</taxon>
        <taxon>Craniata</taxon>
        <taxon>Vertebrata</taxon>
        <taxon>Euteleostomi</taxon>
        <taxon>Actinopterygii</taxon>
        <taxon>Neopterygii</taxon>
        <taxon>Teleostei</taxon>
        <taxon>Neoteleostei</taxon>
        <taxon>Acanthomorphata</taxon>
        <taxon>Eupercaria</taxon>
        <taxon>Perciformes</taxon>
        <taxon>Cottioidei</taxon>
        <taxon>Cottales</taxon>
        <taxon>Liparidae</taxon>
        <taxon>Liparis</taxon>
    </lineage>
</organism>
<gene>
    <name evidence="2" type="ORF">EYF80_057014</name>
</gene>
<reference evidence="2 3" key="1">
    <citation type="submission" date="2019-03" db="EMBL/GenBank/DDBJ databases">
        <title>First draft genome of Liparis tanakae, snailfish: a comprehensive survey of snailfish specific genes.</title>
        <authorList>
            <person name="Kim W."/>
            <person name="Song I."/>
            <person name="Jeong J.-H."/>
            <person name="Kim D."/>
            <person name="Kim S."/>
            <person name="Ryu S."/>
            <person name="Song J.Y."/>
            <person name="Lee S.K."/>
        </authorList>
    </citation>
    <scope>NUCLEOTIDE SEQUENCE [LARGE SCALE GENOMIC DNA]</scope>
    <source>
        <tissue evidence="2">Muscle</tissue>
    </source>
</reference>
<accession>A0A4Z2EX45</accession>
<evidence type="ECO:0000313" key="2">
    <source>
        <dbReference type="EMBL" id="TNN32822.1"/>
    </source>
</evidence>
<keyword evidence="3" id="KW-1185">Reference proteome</keyword>
<protein>
    <submittedName>
        <fullName evidence="2">Uncharacterized protein</fullName>
    </submittedName>
</protein>
<name>A0A4Z2EX45_9TELE</name>
<comment type="caution">
    <text evidence="2">The sequence shown here is derived from an EMBL/GenBank/DDBJ whole genome shotgun (WGS) entry which is preliminary data.</text>
</comment>
<dbReference type="EMBL" id="SRLO01002481">
    <property type="protein sequence ID" value="TNN32822.1"/>
    <property type="molecule type" value="Genomic_DNA"/>
</dbReference>
<feature type="region of interest" description="Disordered" evidence="1">
    <location>
        <begin position="1"/>
        <end position="27"/>
    </location>
</feature>
<evidence type="ECO:0000313" key="3">
    <source>
        <dbReference type="Proteomes" id="UP000314294"/>
    </source>
</evidence>
<dbReference type="Proteomes" id="UP000314294">
    <property type="component" value="Unassembled WGS sequence"/>
</dbReference>
<evidence type="ECO:0000256" key="1">
    <source>
        <dbReference type="SAM" id="MobiDB-lite"/>
    </source>
</evidence>